<keyword evidence="2" id="KW-1185">Reference proteome</keyword>
<protein>
    <recommendedName>
        <fullName evidence="3">ATPase AAA-type core domain-containing protein</fullName>
    </recommendedName>
</protein>
<gene>
    <name evidence="1" type="ORF">EV142_104293</name>
</gene>
<accession>A0ABY2AZM4</accession>
<dbReference type="Proteomes" id="UP000295270">
    <property type="component" value="Unassembled WGS sequence"/>
</dbReference>
<comment type="caution">
    <text evidence="1">The sequence shown here is derived from an EMBL/GenBank/DDBJ whole genome shotgun (WGS) entry which is preliminary data.</text>
</comment>
<reference evidence="1 2" key="1">
    <citation type="journal article" date="2015" name="Stand. Genomic Sci.">
        <title>Genomic Encyclopedia of Bacterial and Archaeal Type Strains, Phase III: the genomes of soil and plant-associated and newly described type strains.</title>
        <authorList>
            <person name="Whitman W.B."/>
            <person name="Woyke T."/>
            <person name="Klenk H.P."/>
            <person name="Zhou Y."/>
            <person name="Lilburn T.G."/>
            <person name="Beck B.J."/>
            <person name="De Vos P."/>
            <person name="Vandamme P."/>
            <person name="Eisen J.A."/>
            <person name="Garrity G."/>
            <person name="Hugenholtz P."/>
            <person name="Kyrpides N.C."/>
        </authorList>
    </citation>
    <scope>NUCLEOTIDE SEQUENCE [LARGE SCALE GENOMIC DNA]</scope>
    <source>
        <strain evidence="1 2">P5626</strain>
    </source>
</reference>
<dbReference type="EMBL" id="SLWA01000004">
    <property type="protein sequence ID" value="TCN57632.1"/>
    <property type="molecule type" value="Genomic_DNA"/>
</dbReference>
<sequence length="155" mass="18711">MYLLLRRIKRAKYFLHLVTMKEMRPNTPEMIPKLLHSLYRKVRSLEKAVKRSNPMLSRKICCSSSLKKCELALLFYVLMDEGILFFDEYDDVKNRNLMQHFLEKNFSYRGDGGQQAPLKSVTREFSEAKGYTYREKQRRLLDRFIKRLEIRKQHI</sequence>
<name>A0ABY2AZM4_9FLAO</name>
<proteinExistence type="predicted"/>
<organism evidence="1 2">
    <name type="scientific">Flavobacterium circumlabens</name>
    <dbReference type="NCBI Taxonomy" id="2133765"/>
    <lineage>
        <taxon>Bacteria</taxon>
        <taxon>Pseudomonadati</taxon>
        <taxon>Bacteroidota</taxon>
        <taxon>Flavobacteriia</taxon>
        <taxon>Flavobacteriales</taxon>
        <taxon>Flavobacteriaceae</taxon>
        <taxon>Flavobacterium</taxon>
    </lineage>
</organism>
<evidence type="ECO:0000313" key="1">
    <source>
        <dbReference type="EMBL" id="TCN57632.1"/>
    </source>
</evidence>
<evidence type="ECO:0000313" key="2">
    <source>
        <dbReference type="Proteomes" id="UP000295270"/>
    </source>
</evidence>
<evidence type="ECO:0008006" key="3">
    <source>
        <dbReference type="Google" id="ProtNLM"/>
    </source>
</evidence>